<dbReference type="Pfam" id="PF13302">
    <property type="entry name" value="Acetyltransf_3"/>
    <property type="match status" value="1"/>
</dbReference>
<evidence type="ECO:0000313" key="2">
    <source>
        <dbReference type="EMBL" id="CAA9528358.1"/>
    </source>
</evidence>
<organism evidence="2">
    <name type="scientific">uncultured Sphingomonas sp</name>
    <dbReference type="NCBI Taxonomy" id="158754"/>
    <lineage>
        <taxon>Bacteria</taxon>
        <taxon>Pseudomonadati</taxon>
        <taxon>Pseudomonadota</taxon>
        <taxon>Alphaproteobacteria</taxon>
        <taxon>Sphingomonadales</taxon>
        <taxon>Sphingomonadaceae</taxon>
        <taxon>Sphingomonas</taxon>
        <taxon>environmental samples</taxon>
    </lineage>
</organism>
<dbReference type="PANTHER" id="PTHR43415">
    <property type="entry name" value="SPERMIDINE N(1)-ACETYLTRANSFERASE"/>
    <property type="match status" value="1"/>
</dbReference>
<sequence>MAVRLVPFDRGFLDRSWVWLHDGETKRLTMTPDFTREDQRRFFESLPSRSDYRIWGVILDPEGAIGAAGLKHIGGGSAEYWGYIGEKSWWGRGLGGEMLAAVEAEARRLGLARLNLRVAAENIRAVRLYERAGFERSEERSGVLVMRKSVKSEDRHP</sequence>
<proteinExistence type="predicted"/>
<dbReference type="InterPro" id="IPR016181">
    <property type="entry name" value="Acyl_CoA_acyltransferase"/>
</dbReference>
<dbReference type="InterPro" id="IPR000182">
    <property type="entry name" value="GNAT_dom"/>
</dbReference>
<dbReference type="PROSITE" id="PS51186">
    <property type="entry name" value="GNAT"/>
    <property type="match status" value="1"/>
</dbReference>
<reference evidence="2" key="1">
    <citation type="submission" date="2020-02" db="EMBL/GenBank/DDBJ databases">
        <authorList>
            <person name="Meier V. D."/>
        </authorList>
    </citation>
    <scope>NUCLEOTIDE SEQUENCE</scope>
    <source>
        <strain evidence="2">AVDCRST_MAG31</strain>
    </source>
</reference>
<name>A0A6J4TPB0_9SPHN</name>
<dbReference type="Gene3D" id="3.40.630.30">
    <property type="match status" value="1"/>
</dbReference>
<dbReference type="PANTHER" id="PTHR43415:SF3">
    <property type="entry name" value="GNAT-FAMILY ACETYLTRANSFERASE"/>
    <property type="match status" value="1"/>
</dbReference>
<dbReference type="AlphaFoldDB" id="A0A6J4TPB0"/>
<dbReference type="GO" id="GO:0016747">
    <property type="term" value="F:acyltransferase activity, transferring groups other than amino-acyl groups"/>
    <property type="evidence" value="ECO:0007669"/>
    <property type="project" value="InterPro"/>
</dbReference>
<evidence type="ECO:0000259" key="1">
    <source>
        <dbReference type="PROSITE" id="PS51186"/>
    </source>
</evidence>
<dbReference type="SUPFAM" id="SSF55729">
    <property type="entry name" value="Acyl-CoA N-acyltransferases (Nat)"/>
    <property type="match status" value="1"/>
</dbReference>
<dbReference type="RefSeq" id="WP_294170522.1">
    <property type="nucleotide sequence ID" value="NZ_CADCWA010000166.1"/>
</dbReference>
<dbReference type="EMBL" id="CADCWA010000166">
    <property type="protein sequence ID" value="CAA9528358.1"/>
    <property type="molecule type" value="Genomic_DNA"/>
</dbReference>
<dbReference type="CDD" id="cd04301">
    <property type="entry name" value="NAT_SF"/>
    <property type="match status" value="1"/>
</dbReference>
<protein>
    <recommendedName>
        <fullName evidence="1">N-acetyltransferase domain-containing protein</fullName>
    </recommendedName>
</protein>
<gene>
    <name evidence="2" type="ORF">AVDCRST_MAG31-2141</name>
</gene>
<accession>A0A6J4TPB0</accession>
<feature type="domain" description="N-acetyltransferase" evidence="1">
    <location>
        <begin position="3"/>
        <end position="151"/>
    </location>
</feature>